<keyword evidence="6" id="KW-1185">Reference proteome</keyword>
<keyword evidence="3" id="KW-0472">Membrane</keyword>
<dbReference type="Pfam" id="PF09924">
    <property type="entry name" value="LPG_synthase_C"/>
    <property type="match status" value="1"/>
</dbReference>
<reference evidence="5 6" key="1">
    <citation type="submission" date="2024-10" db="EMBL/GenBank/DDBJ databases">
        <title>Novel secondary metabolite-producing bacteria for plant disease control.</title>
        <authorList>
            <person name="Chevrette M."/>
        </authorList>
    </citation>
    <scope>NUCLEOTIDE SEQUENCE [LARGE SCALE GENOMIC DNA]</scope>
    <source>
        <strain evidence="5 6">J30 TE3557</strain>
    </source>
</reference>
<accession>A0ABW8N8E7</accession>
<feature type="domain" description="Phosphatidylglycerol lysyltransferase C-terminal" evidence="4">
    <location>
        <begin position="7"/>
        <end position="47"/>
    </location>
</feature>
<comment type="subcellular location">
    <subcellularLocation>
        <location evidence="1">Membrane</location>
        <topology evidence="1">Multi-pass membrane protein</topology>
    </subcellularLocation>
</comment>
<dbReference type="RefSeq" id="WP_404594724.1">
    <property type="nucleotide sequence ID" value="NZ_JBIYEW010000003.1"/>
</dbReference>
<keyword evidence="2" id="KW-0812">Transmembrane</keyword>
<evidence type="ECO:0000259" key="4">
    <source>
        <dbReference type="Pfam" id="PF09924"/>
    </source>
</evidence>
<protein>
    <submittedName>
        <fullName evidence="5">Lysylphosphatidylglycerol synthetase-like protein (DUF2156 family)</fullName>
    </submittedName>
</protein>
<dbReference type="Proteomes" id="UP001620520">
    <property type="component" value="Unassembled WGS sequence"/>
</dbReference>
<keyword evidence="3" id="KW-1133">Transmembrane helix</keyword>
<dbReference type="InterPro" id="IPR024320">
    <property type="entry name" value="LPG_synthase_C"/>
</dbReference>
<organism evidence="5 6">
    <name type="scientific">Paenarthrobacter histidinolovorans</name>
    <dbReference type="NCBI Taxonomy" id="43664"/>
    <lineage>
        <taxon>Bacteria</taxon>
        <taxon>Bacillati</taxon>
        <taxon>Actinomycetota</taxon>
        <taxon>Actinomycetes</taxon>
        <taxon>Micrococcales</taxon>
        <taxon>Micrococcaceae</taxon>
        <taxon>Paenarthrobacter</taxon>
    </lineage>
</organism>
<evidence type="ECO:0000313" key="5">
    <source>
        <dbReference type="EMBL" id="MFK4639844.1"/>
    </source>
</evidence>
<comment type="caution">
    <text evidence="5">The sequence shown here is derived from an EMBL/GenBank/DDBJ whole genome shotgun (WGS) entry which is preliminary data.</text>
</comment>
<dbReference type="EMBL" id="JBIYEW010000003">
    <property type="protein sequence ID" value="MFK4639844.1"/>
    <property type="molecule type" value="Genomic_DNA"/>
</dbReference>
<proteinExistence type="predicted"/>
<evidence type="ECO:0000256" key="3">
    <source>
        <dbReference type="ARBA" id="ARBA00022989"/>
    </source>
</evidence>
<gene>
    <name evidence="5" type="ORF">ABIA52_002733</name>
</gene>
<evidence type="ECO:0000256" key="1">
    <source>
        <dbReference type="ARBA" id="ARBA00004141"/>
    </source>
</evidence>
<name>A0ABW8N8E7_9MICC</name>
<sequence>MQKGDRSTLDRVLALLGNALEPMYGFKSLAAFKSRFQPEHRTLYMYYQDPLALPSIGLAVGSAYLPGLSPAQSAGLLRQMVAREPAA</sequence>
<evidence type="ECO:0000313" key="6">
    <source>
        <dbReference type="Proteomes" id="UP001620520"/>
    </source>
</evidence>
<evidence type="ECO:0000256" key="2">
    <source>
        <dbReference type="ARBA" id="ARBA00022692"/>
    </source>
</evidence>